<dbReference type="RefSeq" id="WP_119785995.1">
    <property type="nucleotide sequence ID" value="NZ_QYUQ01000002.1"/>
</dbReference>
<dbReference type="Gene3D" id="1.10.10.60">
    <property type="entry name" value="Homeodomain-like"/>
    <property type="match status" value="1"/>
</dbReference>
<dbReference type="OrthoDB" id="9761705at2"/>
<dbReference type="Pfam" id="PF25601">
    <property type="entry name" value="AAA_lid_14"/>
    <property type="match status" value="1"/>
</dbReference>
<gene>
    <name evidence="7" type="ORF">D3878_13665</name>
</gene>
<evidence type="ECO:0000256" key="4">
    <source>
        <dbReference type="ARBA" id="ARBA00023125"/>
    </source>
</evidence>
<dbReference type="PROSITE" id="PS00676">
    <property type="entry name" value="SIGMA54_INTERACT_2"/>
    <property type="match status" value="1"/>
</dbReference>
<reference evidence="8" key="1">
    <citation type="submission" date="2018-09" db="EMBL/GenBank/DDBJ databases">
        <authorList>
            <person name="Zhu H."/>
        </authorList>
    </citation>
    <scope>NUCLEOTIDE SEQUENCE [LARGE SCALE GENOMIC DNA]</scope>
    <source>
        <strain evidence="8">K1S02-23</strain>
    </source>
</reference>
<keyword evidence="4" id="KW-0238">DNA-binding</keyword>
<dbReference type="PROSITE" id="PS00675">
    <property type="entry name" value="SIGMA54_INTERACT_1"/>
    <property type="match status" value="1"/>
</dbReference>
<sequence>MKLTGLIERLNLRSRLRFDPENGEIWLHENRMFLLHAQAFGALRKELFDSLGVERARGLLVRMGFESGKKDAELAKRIVGDNALEDVFLLGAEMHMLEGMVKVRAVDSKINLEQGAYHGEFIWEYSSEAEAHIQQFGIGNEHACWTQIGYASGYATAFTNKLVIFREMECKACGAANCRIVGKLAEDWDDPDYLCYFRPDNIQGELTELREEVAQLRETLSSEKMPGSLIGVSDGFRKAFNLVSKAAPSAISVLLLGETGVGKERFARWLHDNGPRADKPFVAINCAAIPHDLIESELFGVTKGAYTGADQSRPGRFERANGGTLFLDEVGEMSLAAQVKLLRVLQTGEVERLGDNRVFQVDVRLVAATNVNLQDAIAAGRFRADLYYRLATYPITIPPLRERRADLPLLINSLIEKHSTRYHKKVRGITDRALLMLSQYSWPGNIRELENVIERGVLLVSAGGYIEVDDLFAQIEQLQREGQEIASDGHLHGKSDVRTPDDYEQLLSDGFDLNAHEDSLLKFAVDKANGNLTHAARLLGITRRQLSYRLSKRPESAGE</sequence>
<keyword evidence="3" id="KW-0805">Transcription regulation</keyword>
<evidence type="ECO:0000313" key="8">
    <source>
        <dbReference type="Proteomes" id="UP000266327"/>
    </source>
</evidence>
<evidence type="ECO:0000256" key="5">
    <source>
        <dbReference type="ARBA" id="ARBA00023163"/>
    </source>
</evidence>
<dbReference type="PROSITE" id="PS50045">
    <property type="entry name" value="SIGMA54_INTERACT_4"/>
    <property type="match status" value="1"/>
</dbReference>
<evidence type="ECO:0000256" key="3">
    <source>
        <dbReference type="ARBA" id="ARBA00023015"/>
    </source>
</evidence>
<dbReference type="GO" id="GO:0043565">
    <property type="term" value="F:sequence-specific DNA binding"/>
    <property type="evidence" value="ECO:0007669"/>
    <property type="project" value="InterPro"/>
</dbReference>
<evidence type="ECO:0000259" key="6">
    <source>
        <dbReference type="PROSITE" id="PS50045"/>
    </source>
</evidence>
<dbReference type="EMBL" id="QYUQ01000002">
    <property type="protein sequence ID" value="RJG02494.1"/>
    <property type="molecule type" value="Genomic_DNA"/>
</dbReference>
<dbReference type="FunFam" id="3.40.50.300:FF:000006">
    <property type="entry name" value="DNA-binding transcriptional regulator NtrC"/>
    <property type="match status" value="1"/>
</dbReference>
<dbReference type="InterPro" id="IPR009057">
    <property type="entry name" value="Homeodomain-like_sf"/>
</dbReference>
<keyword evidence="2" id="KW-0067">ATP-binding</keyword>
<dbReference type="InterPro" id="IPR025662">
    <property type="entry name" value="Sigma_54_int_dom_ATP-bd_1"/>
</dbReference>
<dbReference type="Pfam" id="PF00158">
    <property type="entry name" value="Sigma54_activat"/>
    <property type="match status" value="1"/>
</dbReference>
<accession>A0A3A3G3S1</accession>
<dbReference type="PANTHER" id="PTHR32071">
    <property type="entry name" value="TRANSCRIPTIONAL REGULATORY PROTEIN"/>
    <property type="match status" value="1"/>
</dbReference>
<dbReference type="PROSITE" id="PS00688">
    <property type="entry name" value="SIGMA54_INTERACT_3"/>
    <property type="match status" value="1"/>
</dbReference>
<dbReference type="Pfam" id="PF06505">
    <property type="entry name" value="XylR_N"/>
    <property type="match status" value="1"/>
</dbReference>
<dbReference type="InterPro" id="IPR025944">
    <property type="entry name" value="Sigma_54_int_dom_CS"/>
</dbReference>
<feature type="domain" description="Sigma-54 factor interaction" evidence="6">
    <location>
        <begin position="229"/>
        <end position="458"/>
    </location>
</feature>
<dbReference type="InterPro" id="IPR025943">
    <property type="entry name" value="Sigma_54_int_dom_ATP-bd_2"/>
</dbReference>
<evidence type="ECO:0000313" key="7">
    <source>
        <dbReference type="EMBL" id="RJG02494.1"/>
    </source>
</evidence>
<dbReference type="Proteomes" id="UP000266327">
    <property type="component" value="Unassembled WGS sequence"/>
</dbReference>
<keyword evidence="8" id="KW-1185">Reference proteome</keyword>
<dbReference type="InterPro" id="IPR002197">
    <property type="entry name" value="HTH_Fis"/>
</dbReference>
<dbReference type="InterPro" id="IPR004096">
    <property type="entry name" value="V4R"/>
</dbReference>
<keyword evidence="1" id="KW-0547">Nucleotide-binding</keyword>
<dbReference type="InterPro" id="IPR002078">
    <property type="entry name" value="Sigma_54_int"/>
</dbReference>
<name>A0A3A3G3S1_9BURK</name>
<protein>
    <submittedName>
        <fullName evidence="7">AAA family ATPase</fullName>
    </submittedName>
</protein>
<dbReference type="AlphaFoldDB" id="A0A3A3G3S1"/>
<dbReference type="PRINTS" id="PR01590">
    <property type="entry name" value="HTHFIS"/>
</dbReference>
<evidence type="ECO:0000256" key="1">
    <source>
        <dbReference type="ARBA" id="ARBA00022741"/>
    </source>
</evidence>
<dbReference type="Pfam" id="PF02830">
    <property type="entry name" value="V4R"/>
    <property type="match status" value="1"/>
</dbReference>
<dbReference type="Pfam" id="PF02954">
    <property type="entry name" value="HTH_8"/>
    <property type="match status" value="1"/>
</dbReference>
<dbReference type="Gene3D" id="1.10.8.60">
    <property type="match status" value="1"/>
</dbReference>
<dbReference type="SUPFAM" id="SSF46689">
    <property type="entry name" value="Homeodomain-like"/>
    <property type="match status" value="1"/>
</dbReference>
<dbReference type="InterPro" id="IPR010523">
    <property type="entry name" value="XylR_N"/>
</dbReference>
<dbReference type="InterPro" id="IPR003593">
    <property type="entry name" value="AAA+_ATPase"/>
</dbReference>
<organism evidence="7 8">
    <name type="scientific">Noviherbaspirillum sedimenti</name>
    <dbReference type="NCBI Taxonomy" id="2320865"/>
    <lineage>
        <taxon>Bacteria</taxon>
        <taxon>Pseudomonadati</taxon>
        <taxon>Pseudomonadota</taxon>
        <taxon>Betaproteobacteria</taxon>
        <taxon>Burkholderiales</taxon>
        <taxon>Oxalobacteraceae</taxon>
        <taxon>Noviherbaspirillum</taxon>
    </lineage>
</organism>
<dbReference type="InterPro" id="IPR027417">
    <property type="entry name" value="P-loop_NTPase"/>
</dbReference>
<dbReference type="Gene3D" id="3.30.1380.20">
    <property type="entry name" value="Trafficking protein particle complex subunit 3"/>
    <property type="match status" value="1"/>
</dbReference>
<dbReference type="SUPFAM" id="SSF111126">
    <property type="entry name" value="Ligand-binding domain in the NO signalling and Golgi transport"/>
    <property type="match status" value="1"/>
</dbReference>
<proteinExistence type="predicted"/>
<keyword evidence="5" id="KW-0804">Transcription</keyword>
<dbReference type="CDD" id="cd00009">
    <property type="entry name" value="AAA"/>
    <property type="match status" value="1"/>
</dbReference>
<dbReference type="GO" id="GO:0006355">
    <property type="term" value="P:regulation of DNA-templated transcription"/>
    <property type="evidence" value="ECO:0007669"/>
    <property type="project" value="InterPro"/>
</dbReference>
<dbReference type="InterPro" id="IPR058031">
    <property type="entry name" value="AAA_lid_NorR"/>
</dbReference>
<dbReference type="InterPro" id="IPR024096">
    <property type="entry name" value="NO_sig/Golgi_transp_ligand-bd"/>
</dbReference>
<dbReference type="SUPFAM" id="SSF52540">
    <property type="entry name" value="P-loop containing nucleoside triphosphate hydrolases"/>
    <property type="match status" value="1"/>
</dbReference>
<dbReference type="GO" id="GO:0005524">
    <property type="term" value="F:ATP binding"/>
    <property type="evidence" value="ECO:0007669"/>
    <property type="project" value="UniProtKB-KW"/>
</dbReference>
<dbReference type="SMART" id="SM00989">
    <property type="entry name" value="V4R"/>
    <property type="match status" value="1"/>
</dbReference>
<comment type="caution">
    <text evidence="7">The sequence shown here is derived from an EMBL/GenBank/DDBJ whole genome shotgun (WGS) entry which is preliminary data.</text>
</comment>
<dbReference type="Gene3D" id="3.40.50.300">
    <property type="entry name" value="P-loop containing nucleotide triphosphate hydrolases"/>
    <property type="match status" value="1"/>
</dbReference>
<evidence type="ECO:0000256" key="2">
    <source>
        <dbReference type="ARBA" id="ARBA00022840"/>
    </source>
</evidence>
<dbReference type="SMART" id="SM00382">
    <property type="entry name" value="AAA"/>
    <property type="match status" value="1"/>
</dbReference>